<gene>
    <name evidence="1" type="ORF">NCTC12475_00554</name>
</gene>
<sequence>MSENFKDWNLIEVFGSNVDFYEKIENGIRFIGFDSTALTPPGPMVNAMAGLNLIKDKFTKLIMINHKFPVGLIPKISYEFDYEKEDLKSGFVKIIFSLKEGVTPKTYDINQVCHG</sequence>
<dbReference type="AlphaFoldDB" id="A0A381DI99"/>
<dbReference type="RefSeq" id="WP_089182784.1">
    <property type="nucleotide sequence ID" value="NZ_CP043427.1"/>
</dbReference>
<reference evidence="1 2" key="1">
    <citation type="submission" date="2018-06" db="EMBL/GenBank/DDBJ databases">
        <authorList>
            <consortium name="Pathogen Informatics"/>
            <person name="Doyle S."/>
        </authorList>
    </citation>
    <scope>NUCLEOTIDE SEQUENCE [LARGE SCALE GENOMIC DNA]</scope>
    <source>
        <strain evidence="1 2">NCTC12475</strain>
    </source>
</reference>
<evidence type="ECO:0000313" key="1">
    <source>
        <dbReference type="EMBL" id="SUX10365.1"/>
    </source>
</evidence>
<name>A0A381DI99_9BACT</name>
<proteinExistence type="predicted"/>
<dbReference type="OrthoDB" id="14666at2"/>
<dbReference type="EMBL" id="UFVD01000001">
    <property type="protein sequence ID" value="SUX10365.1"/>
    <property type="molecule type" value="Genomic_DNA"/>
</dbReference>
<evidence type="ECO:0000313" key="2">
    <source>
        <dbReference type="Proteomes" id="UP000254920"/>
    </source>
</evidence>
<keyword evidence="2" id="KW-1185">Reference proteome</keyword>
<dbReference type="Proteomes" id="UP000254920">
    <property type="component" value="Unassembled WGS sequence"/>
</dbReference>
<protein>
    <submittedName>
        <fullName evidence="1">Uncharacterized protein</fullName>
    </submittedName>
</protein>
<accession>A0A381DI99</accession>
<dbReference type="GeneID" id="93090994"/>
<dbReference type="STRING" id="32024.GCA_000788295_00679"/>
<organism evidence="1 2">
    <name type="scientific">Campylobacter sputorum subsp. sputorum</name>
    <dbReference type="NCBI Taxonomy" id="32024"/>
    <lineage>
        <taxon>Bacteria</taxon>
        <taxon>Pseudomonadati</taxon>
        <taxon>Campylobacterota</taxon>
        <taxon>Epsilonproteobacteria</taxon>
        <taxon>Campylobacterales</taxon>
        <taxon>Campylobacteraceae</taxon>
        <taxon>Campylobacter</taxon>
    </lineage>
</organism>